<dbReference type="Gene3D" id="3.90.550.10">
    <property type="entry name" value="Spore Coat Polysaccharide Biosynthesis Protein SpsA, Chain A"/>
    <property type="match status" value="1"/>
</dbReference>
<reference evidence="4 6" key="2">
    <citation type="submission" date="2019-07" db="EMBL/GenBank/DDBJ databases">
        <title>Genomic Encyclopedia of Archaeal and Bacterial Type Strains, Phase II (KMG-II): from individual species to whole genera.</title>
        <authorList>
            <person name="Goeker M."/>
        </authorList>
    </citation>
    <scope>NUCLEOTIDE SEQUENCE [LARGE SCALE GENOMIC DNA]</scope>
    <source>
        <strain evidence="4 6">DSM 3754</strain>
    </source>
</reference>
<dbReference type="EMBL" id="CP038631">
    <property type="protein sequence ID" value="QCC44904.1"/>
    <property type="molecule type" value="Genomic_DNA"/>
</dbReference>
<gene>
    <name evidence="4" type="ORF">APQ99_02376</name>
    <name evidence="3" type="ORF">HBSAL_06230</name>
</gene>
<evidence type="ECO:0000259" key="2">
    <source>
        <dbReference type="Pfam" id="PF00535"/>
    </source>
</evidence>
<dbReference type="SUPFAM" id="SSF53448">
    <property type="entry name" value="Nucleotide-diphospho-sugar transferases"/>
    <property type="match status" value="1"/>
</dbReference>
<sequence>MIQKKATRVDYLEQMISVVLPVYNQPELLREALQSVQKQSLENVEVVVVDDASEDAISHVVNEFGEWARLICHETNRGAAAARNTGIEHAEGKYVAFLDADDIWEPTKLEQQLVAFEHAEDSVGLVYTGFVQYELDGSEWEQYPEARGNIYVEELERDLVNPTSTVMVQRDVLEEVGGFDTNLPSRQDYDLWIRITEHYEVDYVDEILVDKREQPDSISKDFKSRLEGDLAVFEKVKERSSELGFFTRSRIFSYHHHIIGRDYDSNGDRWKALKHLSLAIVWCPFRPISYVMFVIALFGIDRNGPLLTFAKQFIR</sequence>
<feature type="transmembrane region" description="Helical" evidence="1">
    <location>
        <begin position="279"/>
        <end position="300"/>
    </location>
</feature>
<reference evidence="3 5" key="1">
    <citation type="journal article" date="2019" name="Microbiol. Resour. Announc.">
        <title>The Genome Sequence of the Halobacterium salinarum Type Strain Is Closely Related to That of Laboratory Strains NRC-1 and R1.</title>
        <authorList>
            <person name="Pfeiffer F."/>
            <person name="Marchfelder A."/>
            <person name="Habermann B."/>
            <person name="Dyall-Smith M.L."/>
        </authorList>
    </citation>
    <scope>NUCLEOTIDE SEQUENCE [LARGE SCALE GENOMIC DNA]</scope>
    <source>
        <strain evidence="3">91-R6</strain>
        <strain evidence="5">ATCC 33171 / DSM 3754 / JCM 8978 / NBRC 102687 / NCIMB 764 / 91-R6</strain>
    </source>
</reference>
<dbReference type="CDD" id="cd00761">
    <property type="entry name" value="Glyco_tranf_GTA_type"/>
    <property type="match status" value="1"/>
</dbReference>
<protein>
    <submittedName>
        <fullName evidence="4">Glycosyl transferase family 2</fullName>
    </submittedName>
    <submittedName>
        <fullName evidence="3">Putative glycosyltransferase, type 2</fullName>
    </submittedName>
</protein>
<evidence type="ECO:0000313" key="4">
    <source>
        <dbReference type="EMBL" id="TYO73667.1"/>
    </source>
</evidence>
<dbReference type="InterPro" id="IPR029044">
    <property type="entry name" value="Nucleotide-diphossugar_trans"/>
</dbReference>
<accession>A0A4D6GT10</accession>
<keyword evidence="1" id="KW-0472">Membrane</keyword>
<evidence type="ECO:0000313" key="6">
    <source>
        <dbReference type="Proteomes" id="UP000323075"/>
    </source>
</evidence>
<evidence type="ECO:0000313" key="3">
    <source>
        <dbReference type="EMBL" id="QCC44904.1"/>
    </source>
</evidence>
<keyword evidence="1" id="KW-1133">Transmembrane helix</keyword>
<feature type="domain" description="Glycosyltransferase 2-like" evidence="2">
    <location>
        <begin position="17"/>
        <end position="174"/>
    </location>
</feature>
<dbReference type="AlphaFoldDB" id="A0A4D6GT10"/>
<dbReference type="Proteomes" id="UP000296216">
    <property type="component" value="Chromosome"/>
</dbReference>
<dbReference type="Proteomes" id="UP000323075">
    <property type="component" value="Unassembled WGS sequence"/>
</dbReference>
<evidence type="ECO:0000256" key="1">
    <source>
        <dbReference type="SAM" id="Phobius"/>
    </source>
</evidence>
<evidence type="ECO:0000313" key="5">
    <source>
        <dbReference type="Proteomes" id="UP000296216"/>
    </source>
</evidence>
<proteinExistence type="predicted"/>
<name>A0A4D6GT10_HALS9</name>
<organism evidence="3 5">
    <name type="scientific">Halobacterium salinarum (strain ATCC 33171 / DSM 3754 / JCM 8978 / NBRC 102687 / NCIMB 764 / 91-R6)</name>
    <dbReference type="NCBI Taxonomy" id="2597657"/>
    <lineage>
        <taxon>Archaea</taxon>
        <taxon>Methanobacteriati</taxon>
        <taxon>Methanobacteriota</taxon>
        <taxon>Stenosarchaea group</taxon>
        <taxon>Halobacteria</taxon>
        <taxon>Halobacteriales</taxon>
        <taxon>Halobacteriaceae</taxon>
        <taxon>Halobacterium</taxon>
    </lineage>
</organism>
<dbReference type="InterPro" id="IPR050834">
    <property type="entry name" value="Glycosyltransf_2"/>
</dbReference>
<keyword evidence="3" id="KW-0808">Transferase</keyword>
<dbReference type="RefSeq" id="WP_209000305.1">
    <property type="nucleotide sequence ID" value="NZ_VRYN01000017.1"/>
</dbReference>
<reference evidence="3" key="3">
    <citation type="journal article" name="MicrobiologyOpen">
        <title>Whole-genome comparison between the type strain of Halobacterium salinarum (DSM 3754(T)) and the laboratory strains R1 and NRC-1.</title>
        <authorList>
            <person name="Pfeiffer F."/>
            <person name="Losensky G."/>
            <person name="Marchfelder A."/>
            <person name="Habermann B."/>
            <person name="Dyall-Smith M."/>
        </authorList>
    </citation>
    <scope>NUCLEOTIDE SEQUENCE</scope>
    <source>
        <strain evidence="3">91-R6</strain>
    </source>
</reference>
<dbReference type="Pfam" id="PF00535">
    <property type="entry name" value="Glycos_transf_2"/>
    <property type="match status" value="1"/>
</dbReference>
<dbReference type="GO" id="GO:0016740">
    <property type="term" value="F:transferase activity"/>
    <property type="evidence" value="ECO:0007669"/>
    <property type="project" value="UniProtKB-KW"/>
</dbReference>
<dbReference type="PANTHER" id="PTHR43685">
    <property type="entry name" value="GLYCOSYLTRANSFERASE"/>
    <property type="match status" value="1"/>
</dbReference>
<dbReference type="InterPro" id="IPR001173">
    <property type="entry name" value="Glyco_trans_2-like"/>
</dbReference>
<dbReference type="GeneID" id="39855088"/>
<keyword evidence="1" id="KW-0812">Transmembrane</keyword>
<dbReference type="PANTHER" id="PTHR43685:SF2">
    <property type="entry name" value="GLYCOSYLTRANSFERASE 2-LIKE DOMAIN-CONTAINING PROTEIN"/>
    <property type="match status" value="1"/>
</dbReference>
<dbReference type="EMBL" id="VRYN01000017">
    <property type="protein sequence ID" value="TYO73667.1"/>
    <property type="molecule type" value="Genomic_DNA"/>
</dbReference>